<reference evidence="2 3" key="1">
    <citation type="submission" date="2020-06" db="EMBL/GenBank/DDBJ databases">
        <authorList>
            <person name="De Coninck B."/>
            <person name="Ibrahim H."/>
        </authorList>
    </citation>
    <scope>NUCLEOTIDE SEQUENCE [LARGE SCALE GENOMIC DNA]</scope>
    <source>
        <strain evidence="2">Ag_rhizogenes_K599</strain>
    </source>
</reference>
<protein>
    <submittedName>
        <fullName evidence="2">Uncharacterized protein</fullName>
    </submittedName>
</protein>
<evidence type="ECO:0000313" key="2">
    <source>
        <dbReference type="EMBL" id="CAD0211445.1"/>
    </source>
</evidence>
<organism evidence="2 3">
    <name type="scientific">Rhizobium rhizogenes</name>
    <name type="common">Agrobacterium rhizogenes</name>
    <dbReference type="NCBI Taxonomy" id="359"/>
    <lineage>
        <taxon>Bacteria</taxon>
        <taxon>Pseudomonadati</taxon>
        <taxon>Pseudomonadota</taxon>
        <taxon>Alphaproteobacteria</taxon>
        <taxon>Hyphomicrobiales</taxon>
        <taxon>Rhizobiaceae</taxon>
        <taxon>Rhizobium/Agrobacterium group</taxon>
        <taxon>Rhizobium</taxon>
    </lineage>
</organism>
<dbReference type="Proteomes" id="UP000528185">
    <property type="component" value="Unassembled WGS sequence"/>
</dbReference>
<dbReference type="EMBL" id="CAICSX020000001">
    <property type="protein sequence ID" value="CAD0211445.1"/>
    <property type="molecule type" value="Genomic_DNA"/>
</dbReference>
<accession>A0AAN2DCX4</accession>
<proteinExistence type="predicted"/>
<evidence type="ECO:0000256" key="1">
    <source>
        <dbReference type="SAM" id="MobiDB-lite"/>
    </source>
</evidence>
<name>A0AAN2DCX4_RHIRH</name>
<dbReference type="AlphaFoldDB" id="A0AAN2DCX4"/>
<feature type="region of interest" description="Disordered" evidence="1">
    <location>
        <begin position="100"/>
        <end position="140"/>
    </location>
</feature>
<gene>
    <name evidence="2" type="ORF">AGRHK599_LOCUS1385</name>
</gene>
<feature type="region of interest" description="Disordered" evidence="1">
    <location>
        <begin position="223"/>
        <end position="243"/>
    </location>
</feature>
<comment type="caution">
    <text evidence="2">The sequence shown here is derived from an EMBL/GenBank/DDBJ whole genome shotgun (WGS) entry which is preliminary data.</text>
</comment>
<sequence>MASPRNGRDAILTMGSDSPSALPARVQCNKRLRQSVAQDSDGFVTGGEVSGGCAIHGGAEVRGALPPSALPGISPSRGEIGKRPSSRFILKLQDGRDIAADRSPPLRGRCPAGQRGVKPHAPPLTFPEHAPKNPTASSRTALPNGGWLCRAIARLRFGWGWCGSDALRSRAFPECRIPQGRCTACCEMALPPRTLSAFPSSGPSLGFRHVWRPPGGTAVTIAGQEGAGKSGDDAAGSVSRPCG</sequence>
<feature type="region of interest" description="Disordered" evidence="1">
    <location>
        <begin position="1"/>
        <end position="22"/>
    </location>
</feature>
<evidence type="ECO:0000313" key="3">
    <source>
        <dbReference type="Proteomes" id="UP000528185"/>
    </source>
</evidence>